<accession>A0A5J9T4J7</accession>
<dbReference type="InterPro" id="IPR036047">
    <property type="entry name" value="F-box-like_dom_sf"/>
</dbReference>
<organism evidence="3 4">
    <name type="scientific">Eragrostis curvula</name>
    <name type="common">weeping love grass</name>
    <dbReference type="NCBI Taxonomy" id="38414"/>
    <lineage>
        <taxon>Eukaryota</taxon>
        <taxon>Viridiplantae</taxon>
        <taxon>Streptophyta</taxon>
        <taxon>Embryophyta</taxon>
        <taxon>Tracheophyta</taxon>
        <taxon>Spermatophyta</taxon>
        <taxon>Magnoliopsida</taxon>
        <taxon>Liliopsida</taxon>
        <taxon>Poales</taxon>
        <taxon>Poaceae</taxon>
        <taxon>PACMAD clade</taxon>
        <taxon>Chloridoideae</taxon>
        <taxon>Eragrostideae</taxon>
        <taxon>Eragrostidinae</taxon>
        <taxon>Eragrostis</taxon>
    </lineage>
</organism>
<dbReference type="Pfam" id="PF00646">
    <property type="entry name" value="F-box"/>
    <property type="match status" value="1"/>
</dbReference>
<feature type="non-terminal residue" evidence="3">
    <location>
        <position position="1"/>
    </location>
</feature>
<dbReference type="EMBL" id="RWGY01000051">
    <property type="protein sequence ID" value="TVU06349.1"/>
    <property type="molecule type" value="Genomic_DNA"/>
</dbReference>
<comment type="caution">
    <text evidence="3">The sequence shown here is derived from an EMBL/GenBank/DDBJ whole genome shotgun (WGS) entry which is preliminary data.</text>
</comment>
<feature type="compositionally biased region" description="Basic and acidic residues" evidence="1">
    <location>
        <begin position="353"/>
        <end position="366"/>
    </location>
</feature>
<gene>
    <name evidence="3" type="ORF">EJB05_49558</name>
</gene>
<dbReference type="Gene3D" id="1.20.1280.50">
    <property type="match status" value="1"/>
</dbReference>
<feature type="domain" description="F-box" evidence="2">
    <location>
        <begin position="15"/>
        <end position="53"/>
    </location>
</feature>
<reference evidence="3 4" key="1">
    <citation type="journal article" date="2019" name="Sci. Rep.">
        <title>A high-quality genome of Eragrostis curvula grass provides insights into Poaceae evolution and supports new strategies to enhance forage quality.</title>
        <authorList>
            <person name="Carballo J."/>
            <person name="Santos B.A.C.M."/>
            <person name="Zappacosta D."/>
            <person name="Garbus I."/>
            <person name="Selva J.P."/>
            <person name="Gallo C.A."/>
            <person name="Diaz A."/>
            <person name="Albertini E."/>
            <person name="Caccamo M."/>
            <person name="Echenique V."/>
        </authorList>
    </citation>
    <scope>NUCLEOTIDE SEQUENCE [LARGE SCALE GENOMIC DNA]</scope>
    <source>
        <strain evidence="4">cv. Victoria</strain>
        <tissue evidence="3">Leaf</tissue>
    </source>
</reference>
<dbReference type="SUPFAM" id="SSF81383">
    <property type="entry name" value="F-box domain"/>
    <property type="match status" value="1"/>
</dbReference>
<keyword evidence="4" id="KW-1185">Reference proteome</keyword>
<dbReference type="Gramene" id="TVU06349">
    <property type="protein sequence ID" value="TVU06349"/>
    <property type="gene ID" value="EJB05_49558"/>
</dbReference>
<evidence type="ECO:0000313" key="4">
    <source>
        <dbReference type="Proteomes" id="UP000324897"/>
    </source>
</evidence>
<dbReference type="OrthoDB" id="688464at2759"/>
<name>A0A5J9T4J7_9POAL</name>
<evidence type="ECO:0000259" key="2">
    <source>
        <dbReference type="Pfam" id="PF00646"/>
    </source>
</evidence>
<dbReference type="PANTHER" id="PTHR32133">
    <property type="entry name" value="OS07G0120400 PROTEIN"/>
    <property type="match status" value="1"/>
</dbReference>
<proteinExistence type="predicted"/>
<sequence length="383" mass="43204">MAHRPAAPAALPDNDDLLCEFLLCLPPQPSSLPRASLVCKRWRRLVTDPGFRIRFRARHRKPPLIGVFEDQFGYHFFRSVMDPPDLIPAERFLPPLGDDDTDGLEVLDQWRIFGCRHGCVLLFNRKRNEIVLWDPLTGDFRAVAVPLEFVDEAKIIWNGAVICTAAGDRGHVHGGFSSCPFKVVLVGITSNNTQIFAGSYSWETGQWNDIVSTDVPFLHGGVLKFDLDRHILGVIEWPPSADDPGNCRLIFQTEDCCLGFAILGAQSLQMWERKLCSEGVANWVLRKTEKLYKVLGMQSETEVRAPAMILGYSEDANVSRVHLLLRFRDGSLVQTCPRIRYLVEKLKPEENAKGRVFQRPDKDGERVTGCPLPNPAEVSHHHM</sequence>
<dbReference type="AlphaFoldDB" id="A0A5J9T4J7"/>
<dbReference type="InterPro" id="IPR001810">
    <property type="entry name" value="F-box_dom"/>
</dbReference>
<evidence type="ECO:0000313" key="3">
    <source>
        <dbReference type="EMBL" id="TVU06349.1"/>
    </source>
</evidence>
<feature type="region of interest" description="Disordered" evidence="1">
    <location>
        <begin position="353"/>
        <end position="383"/>
    </location>
</feature>
<protein>
    <recommendedName>
        <fullName evidence="2">F-box domain-containing protein</fullName>
    </recommendedName>
</protein>
<dbReference type="Proteomes" id="UP000324897">
    <property type="component" value="Unassembled WGS sequence"/>
</dbReference>
<evidence type="ECO:0000256" key="1">
    <source>
        <dbReference type="SAM" id="MobiDB-lite"/>
    </source>
</evidence>